<accession>A0A1G7UXC9</accession>
<organism evidence="2 3">
    <name type="scientific">Onishia taeanensis</name>
    <dbReference type="NCBI Taxonomy" id="284577"/>
    <lineage>
        <taxon>Bacteria</taxon>
        <taxon>Pseudomonadati</taxon>
        <taxon>Pseudomonadota</taxon>
        <taxon>Gammaproteobacteria</taxon>
        <taxon>Oceanospirillales</taxon>
        <taxon>Halomonadaceae</taxon>
        <taxon>Onishia</taxon>
    </lineage>
</organism>
<protein>
    <submittedName>
        <fullName evidence="2">Uncharacterized protein</fullName>
    </submittedName>
</protein>
<keyword evidence="1" id="KW-1133">Transmembrane helix</keyword>
<keyword evidence="1" id="KW-0812">Transmembrane</keyword>
<dbReference type="Proteomes" id="UP000198641">
    <property type="component" value="Unassembled WGS sequence"/>
</dbReference>
<dbReference type="AlphaFoldDB" id="A0A1G7UXC9"/>
<sequence>MEQEVATELMRQLDTIKDIVSSQQPGWYTLGAAGIGFLAALVPHGLLEHMRRRHDAKVLRASLIAELRAISEVIRSRGYLEDLKKAAELEQPIKFSVNVPEDYFLVFKSNAQRLGILDAEDASQFVCCYQLMEAVVRDVIPGGALAEGLCSPDAFRQDAEFLERALSIADELVGCYGTKSLAKP</sequence>
<evidence type="ECO:0000313" key="2">
    <source>
        <dbReference type="EMBL" id="SDG52202.1"/>
    </source>
</evidence>
<dbReference type="EMBL" id="FNCI01000017">
    <property type="protein sequence ID" value="SDG52202.1"/>
    <property type="molecule type" value="Genomic_DNA"/>
</dbReference>
<evidence type="ECO:0000313" key="3">
    <source>
        <dbReference type="Proteomes" id="UP000198641"/>
    </source>
</evidence>
<keyword evidence="3" id="KW-1185">Reference proteome</keyword>
<evidence type="ECO:0000256" key="1">
    <source>
        <dbReference type="SAM" id="Phobius"/>
    </source>
</evidence>
<dbReference type="RefSeq" id="WP_092528487.1">
    <property type="nucleotide sequence ID" value="NZ_FNCI01000017.1"/>
</dbReference>
<keyword evidence="1" id="KW-0472">Membrane</keyword>
<name>A0A1G7UXC9_9GAMM</name>
<gene>
    <name evidence="2" type="ORF">SAMN05216571_11743</name>
</gene>
<feature type="transmembrane region" description="Helical" evidence="1">
    <location>
        <begin position="27"/>
        <end position="47"/>
    </location>
</feature>
<reference evidence="2 3" key="1">
    <citation type="submission" date="2016-10" db="EMBL/GenBank/DDBJ databases">
        <authorList>
            <person name="de Groot N.N."/>
        </authorList>
    </citation>
    <scope>NUCLEOTIDE SEQUENCE [LARGE SCALE GENOMIC DNA]</scope>
    <source>
        <strain evidence="2 3">BH539</strain>
    </source>
</reference>
<dbReference type="OrthoDB" id="6942794at2"/>
<proteinExistence type="predicted"/>